<organism evidence="3 4">
    <name type="scientific">Funneliformis geosporum</name>
    <dbReference type="NCBI Taxonomy" id="1117311"/>
    <lineage>
        <taxon>Eukaryota</taxon>
        <taxon>Fungi</taxon>
        <taxon>Fungi incertae sedis</taxon>
        <taxon>Mucoromycota</taxon>
        <taxon>Glomeromycotina</taxon>
        <taxon>Glomeromycetes</taxon>
        <taxon>Glomerales</taxon>
        <taxon>Glomeraceae</taxon>
        <taxon>Funneliformis</taxon>
    </lineage>
</organism>
<keyword evidence="4" id="KW-1185">Reference proteome</keyword>
<dbReference type="InterPro" id="IPR003034">
    <property type="entry name" value="SAP_dom"/>
</dbReference>
<gene>
    <name evidence="3" type="ORF">FWILDA_LOCUS12476</name>
</gene>
<dbReference type="AlphaFoldDB" id="A0A9W4SZA8"/>
<dbReference type="PROSITE" id="PS50800">
    <property type="entry name" value="SAP"/>
    <property type="match status" value="1"/>
</dbReference>
<dbReference type="Proteomes" id="UP001153678">
    <property type="component" value="Unassembled WGS sequence"/>
</dbReference>
<evidence type="ECO:0000256" key="1">
    <source>
        <dbReference type="SAM" id="MobiDB-lite"/>
    </source>
</evidence>
<protein>
    <submittedName>
        <fullName evidence="3">5394_t:CDS:1</fullName>
    </submittedName>
</protein>
<proteinExistence type="predicted"/>
<evidence type="ECO:0000259" key="2">
    <source>
        <dbReference type="PROSITE" id="PS50800"/>
    </source>
</evidence>
<feature type="compositionally biased region" description="Polar residues" evidence="1">
    <location>
        <begin position="557"/>
        <end position="583"/>
    </location>
</feature>
<feature type="region of interest" description="Disordered" evidence="1">
    <location>
        <begin position="557"/>
        <end position="601"/>
    </location>
</feature>
<dbReference type="OrthoDB" id="5964929at2759"/>
<feature type="compositionally biased region" description="Polar residues" evidence="1">
    <location>
        <begin position="678"/>
        <end position="687"/>
    </location>
</feature>
<feature type="region of interest" description="Disordered" evidence="1">
    <location>
        <begin position="70"/>
        <end position="91"/>
    </location>
</feature>
<reference evidence="3" key="1">
    <citation type="submission" date="2022-08" db="EMBL/GenBank/DDBJ databases">
        <authorList>
            <person name="Kallberg Y."/>
            <person name="Tangrot J."/>
            <person name="Rosling A."/>
        </authorList>
    </citation>
    <scope>NUCLEOTIDE SEQUENCE</scope>
    <source>
        <strain evidence="3">Wild A</strain>
    </source>
</reference>
<sequence>MEESTTALTPTILSSMKRSELQKLCRKYGIKANGKNIDLKKKLQQYALNSERSDSEMEDILMTDVDQVSDLDQSSRRNHNLSEPVTPQTPSAIPLEQQNKIRSLVEETPSKVKSTYQNEIKGIEAVIDIHDYKTPITSSSKSPTTKHLISTNAPEPCLSLILYNKPIFPNFVKEQEDNAFVSKKESVNTQQLVTDTNNVTDTSNVMSDGTLEIAEKQNTEQLTLDGKNCSNTTIFHPPSPVIETMAIDHTFSTSIMNTEINIFTSPLNRSSDLTPTVPHTPPAKHTRSVETERASTNLMARLIATPIRKSGAHAISLAANHVPIHTPKTEAGPALDKNSPFVTTETKMKFESMLHNAFSIQECDEDIFSIKECDEDINNQGDPMEICDERPKCTEVVDETVNDETIDVPLVNGVNTVNITASVYEEMEKRVDQLRALPSPERKKILETVDVITEIPITTPFKNDNEASLVKPTPSSINRFAQLHEKVFSKMPSIATHYAAQKTTTVEENLNEVNKKRKIPEIVHSPLKKQKLVTKPVMKKTYDKNRTMINNRSSMRLTSTKGKSVNQTEVQSNTRSIRTSSRLEAQKSLKKTSSYTSHKGPVKSIITNYDEQKMKEREEFERRKQAARNVAQPVLEKMKNRRKTKENVEKVVQNIQGVVSDKVEKKSSSLPKKVTTLGLRQQSQKKP</sequence>
<feature type="domain" description="SAP" evidence="2">
    <location>
        <begin position="13"/>
        <end position="47"/>
    </location>
</feature>
<comment type="caution">
    <text evidence="3">The sequence shown here is derived from an EMBL/GenBank/DDBJ whole genome shotgun (WGS) entry which is preliminary data.</text>
</comment>
<dbReference type="EMBL" id="CAMKVN010004053">
    <property type="protein sequence ID" value="CAI2186240.1"/>
    <property type="molecule type" value="Genomic_DNA"/>
</dbReference>
<evidence type="ECO:0000313" key="3">
    <source>
        <dbReference type="EMBL" id="CAI2186240.1"/>
    </source>
</evidence>
<dbReference type="Pfam" id="PF02037">
    <property type="entry name" value="SAP"/>
    <property type="match status" value="1"/>
</dbReference>
<feature type="region of interest" description="Disordered" evidence="1">
    <location>
        <begin position="661"/>
        <end position="687"/>
    </location>
</feature>
<accession>A0A9W4SZA8</accession>
<name>A0A9W4SZA8_9GLOM</name>
<evidence type="ECO:0000313" key="4">
    <source>
        <dbReference type="Proteomes" id="UP001153678"/>
    </source>
</evidence>
<feature type="compositionally biased region" description="Polar residues" evidence="1">
    <location>
        <begin position="81"/>
        <end position="91"/>
    </location>
</feature>
<feature type="region of interest" description="Disordered" evidence="1">
    <location>
        <begin position="271"/>
        <end position="292"/>
    </location>
</feature>